<dbReference type="InterPro" id="IPR029787">
    <property type="entry name" value="Nucleotide_cyclase"/>
</dbReference>
<dbReference type="SUPFAM" id="SSF55073">
    <property type="entry name" value="Nucleotide cyclase"/>
    <property type="match status" value="1"/>
</dbReference>
<dbReference type="SUPFAM" id="SSF55785">
    <property type="entry name" value="PYP-like sensor domain (PAS domain)"/>
    <property type="match status" value="1"/>
</dbReference>
<dbReference type="InterPro" id="IPR001633">
    <property type="entry name" value="EAL_dom"/>
</dbReference>
<evidence type="ECO:0000256" key="1">
    <source>
        <dbReference type="SAM" id="Coils"/>
    </source>
</evidence>
<keyword evidence="6" id="KW-1185">Reference proteome</keyword>
<dbReference type="CDD" id="cd01949">
    <property type="entry name" value="GGDEF"/>
    <property type="match status" value="1"/>
</dbReference>
<gene>
    <name evidence="5" type="ORF">QE109_11885</name>
</gene>
<name>A0ABT6NEL0_9FIRM</name>
<dbReference type="SUPFAM" id="SSF141868">
    <property type="entry name" value="EAL domain-like"/>
    <property type="match status" value="1"/>
</dbReference>
<dbReference type="Pfam" id="PF00990">
    <property type="entry name" value="GGDEF"/>
    <property type="match status" value="1"/>
</dbReference>
<dbReference type="InterPro" id="IPR007487">
    <property type="entry name" value="ABC_transpt-TYRBP-like"/>
</dbReference>
<dbReference type="Pfam" id="PF00563">
    <property type="entry name" value="EAL"/>
    <property type="match status" value="1"/>
</dbReference>
<organism evidence="5 6">
    <name type="scientific">Fusibacter bizertensis</name>
    <dbReference type="NCBI Taxonomy" id="1488331"/>
    <lineage>
        <taxon>Bacteria</taxon>
        <taxon>Bacillati</taxon>
        <taxon>Bacillota</taxon>
        <taxon>Clostridia</taxon>
        <taxon>Eubacteriales</taxon>
        <taxon>Eubacteriales Family XII. Incertae Sedis</taxon>
        <taxon>Fusibacter</taxon>
    </lineage>
</organism>
<reference evidence="5 6" key="1">
    <citation type="submission" date="2023-04" db="EMBL/GenBank/DDBJ databases">
        <title>Fusibacter bizertensis strain WBS, isolated from littoral bottom sediments of the Arctic seas - biochemical and genomic analysis.</title>
        <authorList>
            <person name="Brioukhanov A.L."/>
        </authorList>
    </citation>
    <scope>NUCLEOTIDE SEQUENCE [LARGE SCALE GENOMIC DNA]</scope>
    <source>
        <strain evidence="5 6">WBS</strain>
    </source>
</reference>
<dbReference type="InterPro" id="IPR035965">
    <property type="entry name" value="PAS-like_dom_sf"/>
</dbReference>
<feature type="domain" description="EAL" evidence="3">
    <location>
        <begin position="717"/>
        <end position="971"/>
    </location>
</feature>
<dbReference type="PROSITE" id="PS50883">
    <property type="entry name" value="EAL"/>
    <property type="match status" value="1"/>
</dbReference>
<dbReference type="Proteomes" id="UP001158045">
    <property type="component" value="Unassembled WGS sequence"/>
</dbReference>
<dbReference type="Gene3D" id="3.30.70.270">
    <property type="match status" value="1"/>
</dbReference>
<accession>A0ABT6NEL0</accession>
<evidence type="ECO:0000259" key="3">
    <source>
        <dbReference type="PROSITE" id="PS50883"/>
    </source>
</evidence>
<dbReference type="InterPro" id="IPR043128">
    <property type="entry name" value="Rev_trsase/Diguanyl_cyclase"/>
</dbReference>
<comment type="caution">
    <text evidence="5">The sequence shown here is derived from an EMBL/GenBank/DDBJ whole genome shotgun (WGS) entry which is preliminary data.</text>
</comment>
<evidence type="ECO:0000313" key="5">
    <source>
        <dbReference type="EMBL" id="MDH8678855.1"/>
    </source>
</evidence>
<dbReference type="Gene3D" id="3.20.20.450">
    <property type="entry name" value="EAL domain"/>
    <property type="match status" value="1"/>
</dbReference>
<dbReference type="InterPro" id="IPR000160">
    <property type="entry name" value="GGDEF_dom"/>
</dbReference>
<keyword evidence="2" id="KW-0812">Transmembrane</keyword>
<dbReference type="Gene3D" id="3.40.50.2300">
    <property type="match status" value="2"/>
</dbReference>
<feature type="transmembrane region" description="Helical" evidence="2">
    <location>
        <begin position="346"/>
        <end position="372"/>
    </location>
</feature>
<dbReference type="CDD" id="cd01948">
    <property type="entry name" value="EAL"/>
    <property type="match status" value="1"/>
</dbReference>
<dbReference type="Gene3D" id="3.30.450.20">
    <property type="entry name" value="PAS domain"/>
    <property type="match status" value="1"/>
</dbReference>
<evidence type="ECO:0000259" key="4">
    <source>
        <dbReference type="PROSITE" id="PS50887"/>
    </source>
</evidence>
<dbReference type="EMBL" id="JARYZI010000007">
    <property type="protein sequence ID" value="MDH8678855.1"/>
    <property type="molecule type" value="Genomic_DNA"/>
</dbReference>
<dbReference type="PANTHER" id="PTHR44757">
    <property type="entry name" value="DIGUANYLATE CYCLASE DGCP"/>
    <property type="match status" value="1"/>
</dbReference>
<proteinExistence type="predicted"/>
<dbReference type="Pfam" id="PF04392">
    <property type="entry name" value="ABC_sub_bind"/>
    <property type="match status" value="1"/>
</dbReference>
<dbReference type="NCBIfam" id="TIGR00254">
    <property type="entry name" value="GGDEF"/>
    <property type="match status" value="1"/>
</dbReference>
<dbReference type="RefSeq" id="WP_281094743.1">
    <property type="nucleotide sequence ID" value="NZ_JARYZI010000007.1"/>
</dbReference>
<dbReference type="SMART" id="SM00267">
    <property type="entry name" value="GGDEF"/>
    <property type="match status" value="1"/>
</dbReference>
<dbReference type="PANTHER" id="PTHR44757:SF2">
    <property type="entry name" value="BIOFILM ARCHITECTURE MAINTENANCE PROTEIN MBAA"/>
    <property type="match status" value="1"/>
</dbReference>
<evidence type="ECO:0000256" key="2">
    <source>
        <dbReference type="SAM" id="Phobius"/>
    </source>
</evidence>
<keyword evidence="1" id="KW-0175">Coiled coil</keyword>
<dbReference type="PROSITE" id="PS50887">
    <property type="entry name" value="GGDEF"/>
    <property type="match status" value="1"/>
</dbReference>
<keyword evidence="2" id="KW-1133">Transmembrane helix</keyword>
<evidence type="ECO:0000313" key="6">
    <source>
        <dbReference type="Proteomes" id="UP001158045"/>
    </source>
</evidence>
<dbReference type="InterPro" id="IPR035919">
    <property type="entry name" value="EAL_sf"/>
</dbReference>
<dbReference type="InterPro" id="IPR052155">
    <property type="entry name" value="Biofilm_reg_signaling"/>
</dbReference>
<feature type="domain" description="GGDEF" evidence="4">
    <location>
        <begin position="576"/>
        <end position="708"/>
    </location>
</feature>
<protein>
    <submittedName>
        <fullName evidence="5">ABC transporter substrate binding protein</fullName>
    </submittedName>
</protein>
<dbReference type="SMART" id="SM00052">
    <property type="entry name" value="EAL"/>
    <property type="match status" value="1"/>
</dbReference>
<feature type="coiled-coil region" evidence="1">
    <location>
        <begin position="368"/>
        <end position="420"/>
    </location>
</feature>
<keyword evidence="2" id="KW-0472">Membrane</keyword>
<sequence length="973" mass="110754">MRKNSKHKLIVVIISICLLLTSVILTPTYAAHQKNVLIINSYHYGLSWTDDIDSAITETIKTQFGNDVRIYMEYMDWKEYPTQETLDQFQERIEYKYKDKQIDLVITSDDAALRFVETNRNSIFKDLPIVFCGVSEENFRTLAVNDNLITGVIEKVDIEATLEVAMQVNPTMETLYIVHDQTGSGKAMTDTTIAELYKMAPGIKTEVITDLTIDQIIEKVSKLSRNDSLLMTAYYTDIEGQNINFEDMIEKVSEATPAVVFSLYDFAIGHGAIGGGLLSGRMIGERTGELAVSILKGTNPNNLPLVDRGFIIDAIDYDVASRFGIDTTRLSKDIEIINQPVSIFELYRGLFITIAIIMSLMMIFLVVLSFYLRKMVKLKNELAEKNIEQVQLNEELMASEEELKAQFDALNSLFEELQSSKEKNELILDAIKDTIVDWDIKEQSVSLSENWHELIDLPLTKICSPEFIFDYIHHEDIEQIKPYFSDELPFLSNDFITQVRLKTNEAHFKWFLVKGAVKRDRQGFPTRMISSFTDIDGIKQMEDQIRYAAFHDGLTGLGNKNALEATVQKDVKRGISQYGILLVDIDHFKRINDTMGHRFGDKYIKAVGKILELQLGPNSSIYRISGDEFIIYHRMSNPRELEALGRHLTSVMNRIIQVEYSNFSNSVSVGISNYPQDGDNLDDLITRADLAMYKSKESGRGKVLHYNSTMFEKIIWRVEREEALKHAIANHELYLAFQPQIDCKTKEIIGFEALIRWSNPKLGQITPLEFIPIAEETQLIMPIGKWVIDETLTFINEINKISNKRIHVAVNVSVLQLIQEDFEELLLESLSLKAISPDQFVIEITESVLMQAIDATAAKLERLQAIGLKVALDDFGTGYSSLSYLKNLPIDILKIDKSFVDTLGETSSHDDLIRMIVQMGQELGLHMVAEGVEHQSQLEMLQTFGCNAMQGYYYSKPLSKEDSIKLLQIENKN</sequence>